<dbReference type="OrthoDB" id="2689409at2759"/>
<organism evidence="2 3">
    <name type="scientific">Scleroderma citrinum Foug A</name>
    <dbReference type="NCBI Taxonomy" id="1036808"/>
    <lineage>
        <taxon>Eukaryota</taxon>
        <taxon>Fungi</taxon>
        <taxon>Dikarya</taxon>
        <taxon>Basidiomycota</taxon>
        <taxon>Agaricomycotina</taxon>
        <taxon>Agaricomycetes</taxon>
        <taxon>Agaricomycetidae</taxon>
        <taxon>Boletales</taxon>
        <taxon>Sclerodermatineae</taxon>
        <taxon>Sclerodermataceae</taxon>
        <taxon>Scleroderma</taxon>
    </lineage>
</organism>
<keyword evidence="3" id="KW-1185">Reference proteome</keyword>
<accession>A0A0C2ZHS2</accession>
<reference evidence="2 3" key="1">
    <citation type="submission" date="2014-04" db="EMBL/GenBank/DDBJ databases">
        <authorList>
            <consortium name="DOE Joint Genome Institute"/>
            <person name="Kuo A."/>
            <person name="Kohler A."/>
            <person name="Nagy L.G."/>
            <person name="Floudas D."/>
            <person name="Copeland A."/>
            <person name="Barry K.W."/>
            <person name="Cichocki N."/>
            <person name="Veneault-Fourrey C."/>
            <person name="LaButti K."/>
            <person name="Lindquist E.A."/>
            <person name="Lipzen A."/>
            <person name="Lundell T."/>
            <person name="Morin E."/>
            <person name="Murat C."/>
            <person name="Sun H."/>
            <person name="Tunlid A."/>
            <person name="Henrissat B."/>
            <person name="Grigoriev I.V."/>
            <person name="Hibbett D.S."/>
            <person name="Martin F."/>
            <person name="Nordberg H.P."/>
            <person name="Cantor M.N."/>
            <person name="Hua S.X."/>
        </authorList>
    </citation>
    <scope>NUCLEOTIDE SEQUENCE [LARGE SCALE GENOMIC DNA]</scope>
    <source>
        <strain evidence="2 3">Foug A</strain>
    </source>
</reference>
<evidence type="ECO:0000256" key="1">
    <source>
        <dbReference type="SAM" id="MobiDB-lite"/>
    </source>
</evidence>
<evidence type="ECO:0000313" key="3">
    <source>
        <dbReference type="Proteomes" id="UP000053989"/>
    </source>
</evidence>
<dbReference type="InParanoid" id="A0A0C2ZHS2"/>
<dbReference type="Proteomes" id="UP000053989">
    <property type="component" value="Unassembled WGS sequence"/>
</dbReference>
<dbReference type="AlphaFoldDB" id="A0A0C2ZHS2"/>
<dbReference type="EMBL" id="KN822055">
    <property type="protein sequence ID" value="KIM61173.1"/>
    <property type="molecule type" value="Genomic_DNA"/>
</dbReference>
<reference evidence="3" key="2">
    <citation type="submission" date="2015-01" db="EMBL/GenBank/DDBJ databases">
        <title>Evolutionary Origins and Diversification of the Mycorrhizal Mutualists.</title>
        <authorList>
            <consortium name="DOE Joint Genome Institute"/>
            <consortium name="Mycorrhizal Genomics Consortium"/>
            <person name="Kohler A."/>
            <person name="Kuo A."/>
            <person name="Nagy L.G."/>
            <person name="Floudas D."/>
            <person name="Copeland A."/>
            <person name="Barry K.W."/>
            <person name="Cichocki N."/>
            <person name="Veneault-Fourrey C."/>
            <person name="LaButti K."/>
            <person name="Lindquist E.A."/>
            <person name="Lipzen A."/>
            <person name="Lundell T."/>
            <person name="Morin E."/>
            <person name="Murat C."/>
            <person name="Riley R."/>
            <person name="Ohm R."/>
            <person name="Sun H."/>
            <person name="Tunlid A."/>
            <person name="Henrissat B."/>
            <person name="Grigoriev I.V."/>
            <person name="Hibbett D.S."/>
            <person name="Martin F."/>
        </authorList>
    </citation>
    <scope>NUCLEOTIDE SEQUENCE [LARGE SCALE GENOMIC DNA]</scope>
    <source>
        <strain evidence="3">Foug A</strain>
    </source>
</reference>
<proteinExistence type="predicted"/>
<feature type="region of interest" description="Disordered" evidence="1">
    <location>
        <begin position="1"/>
        <end position="54"/>
    </location>
</feature>
<evidence type="ECO:0000313" key="2">
    <source>
        <dbReference type="EMBL" id="KIM61173.1"/>
    </source>
</evidence>
<gene>
    <name evidence="2" type="ORF">SCLCIDRAFT_26148</name>
</gene>
<name>A0A0C2ZHS2_9AGAM</name>
<sequence length="170" mass="19199">MATEDLPDGICRKTKRKPGHSLIKVTAPSTSTFGMASSEESDTNDEHEHEGLQSIKPGRLPMEAIQKTQALGRHTTEEAEAIVHEYGKTLATIMAAAGLSTKATWSELVWNMHQAWYASAHCKQNGESTNDYYACQLKHYEAHREEEDYPQLWEEIYVAKLLDYLTMVIK</sequence>
<dbReference type="HOGENOM" id="CLU_1571562_0_0_1"/>
<protein>
    <submittedName>
        <fullName evidence="2">Uncharacterized protein</fullName>
    </submittedName>
</protein>